<dbReference type="NCBIfam" id="NF008132">
    <property type="entry name" value="PRK10880.1"/>
    <property type="match status" value="1"/>
</dbReference>
<dbReference type="Pfam" id="PF00730">
    <property type="entry name" value="HhH-GPD"/>
    <property type="match status" value="1"/>
</dbReference>
<dbReference type="InterPro" id="IPR029119">
    <property type="entry name" value="MutY_C"/>
</dbReference>
<dbReference type="RefSeq" id="WP_121174021.1">
    <property type="nucleotide sequence ID" value="NZ_RBIN01000011.1"/>
</dbReference>
<comment type="catalytic activity">
    <reaction evidence="1 14">
        <text>Hydrolyzes free adenine bases from 7,8-dihydro-8-oxoguanine:adenine mismatched double-stranded DNA, leaving an apurinic site.</text>
        <dbReference type="EC" id="3.2.2.31"/>
    </reaction>
</comment>
<dbReference type="GO" id="GO:0032357">
    <property type="term" value="F:oxidized purine DNA binding"/>
    <property type="evidence" value="ECO:0007669"/>
    <property type="project" value="TreeGrafter"/>
</dbReference>
<dbReference type="GO" id="GO:0051539">
    <property type="term" value="F:4 iron, 4 sulfur cluster binding"/>
    <property type="evidence" value="ECO:0007669"/>
    <property type="project" value="UniProtKB-UniRule"/>
</dbReference>
<dbReference type="CDD" id="cd00056">
    <property type="entry name" value="ENDO3c"/>
    <property type="match status" value="1"/>
</dbReference>
<dbReference type="InterPro" id="IPR044298">
    <property type="entry name" value="MIG/MutY"/>
</dbReference>
<evidence type="ECO:0000256" key="5">
    <source>
        <dbReference type="ARBA" id="ARBA00022023"/>
    </source>
</evidence>
<keyword evidence="7" id="KW-0479">Metal-binding</keyword>
<dbReference type="GO" id="GO:0034039">
    <property type="term" value="F:8-oxo-7,8-dihydroguanine DNA N-glycosylase activity"/>
    <property type="evidence" value="ECO:0007669"/>
    <property type="project" value="TreeGrafter"/>
</dbReference>
<accession>A0A420WSL5</accession>
<keyword evidence="9" id="KW-0378">Hydrolase</keyword>
<dbReference type="Gene3D" id="1.10.340.30">
    <property type="entry name" value="Hypothetical protein, domain 2"/>
    <property type="match status" value="1"/>
</dbReference>
<dbReference type="Gene3D" id="3.90.79.10">
    <property type="entry name" value="Nucleoside Triphosphate Pyrophosphohydrolase"/>
    <property type="match status" value="1"/>
</dbReference>
<dbReference type="FunFam" id="1.10.340.30:FF:000002">
    <property type="entry name" value="Adenine DNA glycosylase"/>
    <property type="match status" value="1"/>
</dbReference>
<comment type="similarity">
    <text evidence="3 14">Belongs to the Nth/MutY family.</text>
</comment>
<dbReference type="GO" id="GO:0000701">
    <property type="term" value="F:purine-specific mismatch base pair DNA N-glycosylase activity"/>
    <property type="evidence" value="ECO:0007669"/>
    <property type="project" value="UniProtKB-EC"/>
</dbReference>
<dbReference type="InterPro" id="IPR000445">
    <property type="entry name" value="HhH_motif"/>
</dbReference>
<dbReference type="EMBL" id="RBIN01000011">
    <property type="protein sequence ID" value="RKQ95760.1"/>
    <property type="molecule type" value="Genomic_DNA"/>
</dbReference>
<dbReference type="PANTHER" id="PTHR42944">
    <property type="entry name" value="ADENINE DNA GLYCOSYLASE"/>
    <property type="match status" value="1"/>
</dbReference>
<dbReference type="Pfam" id="PF14815">
    <property type="entry name" value="NUDIX_4"/>
    <property type="match status" value="1"/>
</dbReference>
<keyword evidence="10 14" id="KW-0408">Iron</keyword>
<keyword evidence="12" id="KW-0234">DNA repair</keyword>
<proteinExistence type="inferred from homology"/>
<comment type="function">
    <text evidence="2">Adenine glycosylase active on G-A mispairs. MutY also corrects error-prone DNA synthesis past GO lesions which are due to the oxidatively damaged form of guanine: 7,8-dihydro-8-oxoguanine (8-oxo-dGTP).</text>
</comment>
<keyword evidence="11" id="KW-0411">Iron-sulfur</keyword>
<dbReference type="PROSITE" id="PS00764">
    <property type="entry name" value="ENDONUCLEASE_III_1"/>
    <property type="match status" value="1"/>
</dbReference>
<evidence type="ECO:0000256" key="1">
    <source>
        <dbReference type="ARBA" id="ARBA00000843"/>
    </source>
</evidence>
<evidence type="ECO:0000259" key="15">
    <source>
        <dbReference type="SMART" id="SM00478"/>
    </source>
</evidence>
<evidence type="ECO:0000256" key="10">
    <source>
        <dbReference type="ARBA" id="ARBA00023004"/>
    </source>
</evidence>
<evidence type="ECO:0000313" key="16">
    <source>
        <dbReference type="EMBL" id="RKQ95760.1"/>
    </source>
</evidence>
<dbReference type="SUPFAM" id="SSF55811">
    <property type="entry name" value="Nudix"/>
    <property type="match status" value="1"/>
</dbReference>
<evidence type="ECO:0000256" key="2">
    <source>
        <dbReference type="ARBA" id="ARBA00002933"/>
    </source>
</evidence>
<sequence>MNDENHSATRAPDEARWQAIELSPATFGQRLLAWFDRHGRHHLPWQQEQTPYRVWVSEIMLQQTQVATVIDYYQRFMTRFPDVQALAAAEQDEVLHLWTGLGYYARARNLHRAAQVVVEAHAGVFPTHSVEALAALPGIGRSTAGAIIALSTGARAPILDGNVKRVLTRLHAVPGWPGRPRVERTLWQLAERYTPHERVGDFTQAMMDLGATICTRRRPACLLCPFEDACAAHARGVEHDFPASKPKTARPTRETCFLMLRDRRGRVLLQQRPAQGVWGGLWCFPQFDSLQEARDWLAAHAPRATLESPWSAFTHAFTHFRYAITPLPALVDAPIGVSEGERWYDPEQPDSVGLAAPVRTLLDRLASSATLV</sequence>
<dbReference type="SMART" id="SM00478">
    <property type="entry name" value="ENDO3c"/>
    <property type="match status" value="1"/>
</dbReference>
<evidence type="ECO:0000256" key="9">
    <source>
        <dbReference type="ARBA" id="ARBA00022801"/>
    </source>
</evidence>
<dbReference type="InterPro" id="IPR005760">
    <property type="entry name" value="A/G_AdeGlyc_MutY"/>
</dbReference>
<dbReference type="AlphaFoldDB" id="A0A420WSL5"/>
<name>A0A420WSL5_9GAMM</name>
<dbReference type="InterPro" id="IPR015797">
    <property type="entry name" value="NUDIX_hydrolase-like_dom_sf"/>
</dbReference>
<evidence type="ECO:0000256" key="14">
    <source>
        <dbReference type="RuleBase" id="RU365096"/>
    </source>
</evidence>
<evidence type="ECO:0000256" key="13">
    <source>
        <dbReference type="ARBA" id="ARBA00023295"/>
    </source>
</evidence>
<dbReference type="InterPro" id="IPR023170">
    <property type="entry name" value="HhH_base_excis_C"/>
</dbReference>
<dbReference type="InterPro" id="IPR004035">
    <property type="entry name" value="Endouclease-III_FeS-bd_BS"/>
</dbReference>
<dbReference type="PANTHER" id="PTHR42944:SF1">
    <property type="entry name" value="ADENINE DNA GLYCOSYLASE"/>
    <property type="match status" value="1"/>
</dbReference>
<keyword evidence="17" id="KW-1185">Reference proteome</keyword>
<dbReference type="GO" id="GO:0035485">
    <property type="term" value="F:adenine/guanine mispair binding"/>
    <property type="evidence" value="ECO:0007669"/>
    <property type="project" value="TreeGrafter"/>
</dbReference>
<evidence type="ECO:0000256" key="6">
    <source>
        <dbReference type="ARBA" id="ARBA00022485"/>
    </source>
</evidence>
<dbReference type="InterPro" id="IPR003265">
    <property type="entry name" value="HhH-GPD_domain"/>
</dbReference>
<evidence type="ECO:0000256" key="11">
    <source>
        <dbReference type="ARBA" id="ARBA00023014"/>
    </source>
</evidence>
<keyword evidence="13 14" id="KW-0326">Glycosidase</keyword>
<dbReference type="GO" id="GO:0006284">
    <property type="term" value="P:base-excision repair"/>
    <property type="evidence" value="ECO:0007669"/>
    <property type="project" value="UniProtKB-UniRule"/>
</dbReference>
<evidence type="ECO:0000313" key="17">
    <source>
        <dbReference type="Proteomes" id="UP000281975"/>
    </source>
</evidence>
<dbReference type="CDD" id="cd03431">
    <property type="entry name" value="NUDIX_DNA_Glycosylase_C-MutY"/>
    <property type="match status" value="1"/>
</dbReference>
<keyword evidence="6" id="KW-0004">4Fe-4S</keyword>
<evidence type="ECO:0000256" key="12">
    <source>
        <dbReference type="ARBA" id="ARBA00023204"/>
    </source>
</evidence>
<dbReference type="NCBIfam" id="TIGR01084">
    <property type="entry name" value="mutY"/>
    <property type="match status" value="1"/>
</dbReference>
<gene>
    <name evidence="16" type="ORF">C7446_3135</name>
</gene>
<evidence type="ECO:0000256" key="4">
    <source>
        <dbReference type="ARBA" id="ARBA00012045"/>
    </source>
</evidence>
<dbReference type="FunFam" id="1.10.1670.10:FF:000002">
    <property type="entry name" value="Adenine DNA glycosylase"/>
    <property type="match status" value="1"/>
</dbReference>
<protein>
    <recommendedName>
        <fullName evidence="5 14">Adenine DNA glycosylase</fullName>
        <ecNumber evidence="4 14">3.2.2.31</ecNumber>
    </recommendedName>
</protein>
<feature type="domain" description="HhH-GPD" evidence="15">
    <location>
        <begin position="60"/>
        <end position="212"/>
    </location>
</feature>
<dbReference type="OrthoDB" id="9802365at2"/>
<reference evidence="16 17" key="1">
    <citation type="submission" date="2018-10" db="EMBL/GenBank/DDBJ databases">
        <title>Genomic Encyclopedia of Type Strains, Phase IV (KMG-IV): sequencing the most valuable type-strain genomes for metagenomic binning, comparative biology and taxonomic classification.</title>
        <authorList>
            <person name="Goeker M."/>
        </authorList>
    </citation>
    <scope>NUCLEOTIDE SEQUENCE [LARGE SCALE GENOMIC DNA]</scope>
    <source>
        <strain evidence="16 17">DSM 23229</strain>
    </source>
</reference>
<comment type="cofactor">
    <cofactor evidence="14">
        <name>[4Fe-4S] cluster</name>
        <dbReference type="ChEBI" id="CHEBI:49883"/>
    </cofactor>
    <text evidence="14">Binds 1 [4Fe-4S] cluster.</text>
</comment>
<dbReference type="GO" id="GO:0006298">
    <property type="term" value="P:mismatch repair"/>
    <property type="evidence" value="ECO:0007669"/>
    <property type="project" value="TreeGrafter"/>
</dbReference>
<dbReference type="SUPFAM" id="SSF48150">
    <property type="entry name" value="DNA-glycosylase"/>
    <property type="match status" value="1"/>
</dbReference>
<dbReference type="Proteomes" id="UP000281975">
    <property type="component" value="Unassembled WGS sequence"/>
</dbReference>
<evidence type="ECO:0000256" key="3">
    <source>
        <dbReference type="ARBA" id="ARBA00008343"/>
    </source>
</evidence>
<dbReference type="InterPro" id="IPR011257">
    <property type="entry name" value="DNA_glycosylase"/>
</dbReference>
<evidence type="ECO:0000256" key="7">
    <source>
        <dbReference type="ARBA" id="ARBA00022723"/>
    </source>
</evidence>
<dbReference type="Gene3D" id="1.10.1670.10">
    <property type="entry name" value="Helix-hairpin-Helix base-excision DNA repair enzymes (C-terminal)"/>
    <property type="match status" value="1"/>
</dbReference>
<dbReference type="GO" id="GO:0046872">
    <property type="term" value="F:metal ion binding"/>
    <property type="evidence" value="ECO:0007669"/>
    <property type="project" value="UniProtKB-UniRule"/>
</dbReference>
<comment type="caution">
    <text evidence="16">The sequence shown here is derived from an EMBL/GenBank/DDBJ whole genome shotgun (WGS) entry which is preliminary data.</text>
</comment>
<organism evidence="16 17">
    <name type="scientific">Kushneria sinocarnis</name>
    <dbReference type="NCBI Taxonomy" id="595502"/>
    <lineage>
        <taxon>Bacteria</taxon>
        <taxon>Pseudomonadati</taxon>
        <taxon>Pseudomonadota</taxon>
        <taxon>Gammaproteobacteria</taxon>
        <taxon>Oceanospirillales</taxon>
        <taxon>Halomonadaceae</taxon>
        <taxon>Kushneria</taxon>
    </lineage>
</organism>
<evidence type="ECO:0000256" key="8">
    <source>
        <dbReference type="ARBA" id="ARBA00022763"/>
    </source>
</evidence>
<dbReference type="Pfam" id="PF00633">
    <property type="entry name" value="HHH"/>
    <property type="match status" value="1"/>
</dbReference>
<keyword evidence="8 14" id="KW-0227">DNA damage</keyword>
<dbReference type="EC" id="3.2.2.31" evidence="4 14"/>